<reference evidence="2 3" key="1">
    <citation type="submission" date="2021-06" db="EMBL/GenBank/DDBJ databases">
        <authorList>
            <person name="Kallberg Y."/>
            <person name="Tangrot J."/>
            <person name="Rosling A."/>
        </authorList>
    </citation>
    <scope>NUCLEOTIDE SEQUENCE [LARGE SCALE GENOMIC DNA]</scope>
    <source>
        <strain evidence="2 3">120-4 pot B 10/14</strain>
    </source>
</reference>
<name>A0ABM8W332_GIGMA</name>
<dbReference type="EMBL" id="CAJVQB010000896">
    <property type="protein sequence ID" value="CAG8512256.1"/>
    <property type="molecule type" value="Genomic_DNA"/>
</dbReference>
<accession>A0ABM8W332</accession>
<protein>
    <submittedName>
        <fullName evidence="2">35211_t:CDS:1</fullName>
    </submittedName>
</protein>
<comment type="caution">
    <text evidence="2">The sequence shown here is derived from an EMBL/GenBank/DDBJ whole genome shotgun (WGS) entry which is preliminary data.</text>
</comment>
<dbReference type="Proteomes" id="UP000789901">
    <property type="component" value="Unassembled WGS sequence"/>
</dbReference>
<keyword evidence="3" id="KW-1185">Reference proteome</keyword>
<feature type="compositionally biased region" description="Polar residues" evidence="1">
    <location>
        <begin position="28"/>
        <end position="40"/>
    </location>
</feature>
<feature type="compositionally biased region" description="Acidic residues" evidence="1">
    <location>
        <begin position="16"/>
        <end position="27"/>
    </location>
</feature>
<feature type="region of interest" description="Disordered" evidence="1">
    <location>
        <begin position="1"/>
        <end position="63"/>
    </location>
</feature>
<sequence length="449" mass="50663">MSIPMKDDKVTSQENSDSEWIDVDNDLVNENTGIIQVGSKSEQDSTEQSTTTSSDNSQINLKNDSDEITPKLLNVWIQSSCALQTIALEKGVLTEKAKSFLDIFDEHNRSSNARQFWNNVKSDKGCVKQALLQDNENIHHFDSEIVPISLTNVFRKILEESEKNKDKAIESESVTHLSRAVELEYNNLDETTELGSNNINQETELELKNLDDATKFNDVLEVYQTCVLPDEQLIYNGTNVLDFIYSTNELKKSPLSIGVINLHNVDCTKFLPVDFKKDIAKQLQNPKIKSIKFSNGNIIDKLHVNCDEVLKFLDKFDNVTDLKSLGERLDENMLNVPGNSSPKLDGKGLLRSLGTEILAQEDGVLNTYGKRTGDLKKLEYCTKIILTVLYFALPTTERNEITEIETYSLQSNGFQLIISASKYLFENTIITVDLQDIEVPRTVEGFSKL</sequence>
<evidence type="ECO:0000256" key="1">
    <source>
        <dbReference type="SAM" id="MobiDB-lite"/>
    </source>
</evidence>
<organism evidence="2 3">
    <name type="scientific">Gigaspora margarita</name>
    <dbReference type="NCBI Taxonomy" id="4874"/>
    <lineage>
        <taxon>Eukaryota</taxon>
        <taxon>Fungi</taxon>
        <taxon>Fungi incertae sedis</taxon>
        <taxon>Mucoromycota</taxon>
        <taxon>Glomeromycotina</taxon>
        <taxon>Glomeromycetes</taxon>
        <taxon>Diversisporales</taxon>
        <taxon>Gigasporaceae</taxon>
        <taxon>Gigaspora</taxon>
    </lineage>
</organism>
<evidence type="ECO:0000313" key="2">
    <source>
        <dbReference type="EMBL" id="CAG8512256.1"/>
    </source>
</evidence>
<gene>
    <name evidence="2" type="ORF">GMARGA_LOCUS2740</name>
</gene>
<proteinExistence type="predicted"/>
<feature type="compositionally biased region" description="Basic and acidic residues" evidence="1">
    <location>
        <begin position="1"/>
        <end position="11"/>
    </location>
</feature>
<feature type="compositionally biased region" description="Low complexity" evidence="1">
    <location>
        <begin position="46"/>
        <end position="55"/>
    </location>
</feature>
<evidence type="ECO:0000313" key="3">
    <source>
        <dbReference type="Proteomes" id="UP000789901"/>
    </source>
</evidence>
<feature type="non-terminal residue" evidence="2">
    <location>
        <position position="449"/>
    </location>
</feature>